<evidence type="ECO:0000313" key="1">
    <source>
        <dbReference type="EMBL" id="CCX05153.1"/>
    </source>
</evidence>
<evidence type="ECO:0000313" key="2">
    <source>
        <dbReference type="Proteomes" id="UP000018144"/>
    </source>
</evidence>
<organism evidence="1 2">
    <name type="scientific">Pyronema omphalodes (strain CBS 100304)</name>
    <name type="common">Pyronema confluens</name>
    <dbReference type="NCBI Taxonomy" id="1076935"/>
    <lineage>
        <taxon>Eukaryota</taxon>
        <taxon>Fungi</taxon>
        <taxon>Dikarya</taxon>
        <taxon>Ascomycota</taxon>
        <taxon>Pezizomycotina</taxon>
        <taxon>Pezizomycetes</taxon>
        <taxon>Pezizales</taxon>
        <taxon>Pyronemataceae</taxon>
        <taxon>Pyronema</taxon>
    </lineage>
</organism>
<sequence>MSSAESIASEAIENFISAEQWNNMPSEEPMTPPTCHEGYGEALSNRLDNPVPIMYQPTLPKNGDSLSDILNKYPAPIEFQQYLESIDDRSHIIGLFMNVVYGPVVDLRHCVYCHQTYNEAYNHGCKIPHLGILESIPSPGGELINSTNQWTCCLRLASIKHFAGAYCYEGRHHDRWLKFNCHCVAIHEGKSLGWWNFVGNRLKEDAECMETTVCKMNECMQKTSGVGMGRLESL</sequence>
<reference evidence="1 2" key="1">
    <citation type="journal article" date="2013" name="PLoS Genet.">
        <title>The genome and development-dependent transcriptomes of Pyronema confluens: a window into fungal evolution.</title>
        <authorList>
            <person name="Traeger S."/>
            <person name="Altegoer F."/>
            <person name="Freitag M."/>
            <person name="Gabaldon T."/>
            <person name="Kempken F."/>
            <person name="Kumar A."/>
            <person name="Marcet-Houben M."/>
            <person name="Poggeler S."/>
            <person name="Stajich J.E."/>
            <person name="Nowrousian M."/>
        </authorList>
    </citation>
    <scope>NUCLEOTIDE SEQUENCE [LARGE SCALE GENOMIC DNA]</scope>
    <source>
        <strain evidence="2">CBS 100304</strain>
        <tissue evidence="1">Vegetative mycelium</tissue>
    </source>
</reference>
<keyword evidence="2" id="KW-1185">Reference proteome</keyword>
<name>U4KUT2_PYROM</name>
<gene>
    <name evidence="1" type="ORF">PCON_04740</name>
</gene>
<dbReference type="Proteomes" id="UP000018144">
    <property type="component" value="Unassembled WGS sequence"/>
</dbReference>
<dbReference type="AlphaFoldDB" id="U4KUT2"/>
<proteinExistence type="predicted"/>
<protein>
    <submittedName>
        <fullName evidence="1">Uncharacterized protein</fullName>
    </submittedName>
</protein>
<dbReference type="EMBL" id="HF935235">
    <property type="protein sequence ID" value="CCX05153.1"/>
    <property type="molecule type" value="Genomic_DNA"/>
</dbReference>
<accession>U4KUT2</accession>